<feature type="region of interest" description="Disordered" evidence="1">
    <location>
        <begin position="1"/>
        <end position="36"/>
    </location>
</feature>
<comment type="caution">
    <text evidence="3">The sequence shown here is derived from an EMBL/GenBank/DDBJ whole genome shotgun (WGS) entry which is preliminary data.</text>
</comment>
<dbReference type="InterPro" id="IPR013096">
    <property type="entry name" value="Cupin_2"/>
</dbReference>
<dbReference type="CDD" id="cd06982">
    <property type="entry name" value="cupin_BauB-like"/>
    <property type="match status" value="1"/>
</dbReference>
<dbReference type="Gene3D" id="2.60.120.10">
    <property type="entry name" value="Jelly Rolls"/>
    <property type="match status" value="1"/>
</dbReference>
<dbReference type="InterPro" id="IPR014710">
    <property type="entry name" value="RmlC-like_jellyroll"/>
</dbReference>
<dbReference type="EMBL" id="BAABLK010000036">
    <property type="protein sequence ID" value="GAA5228291.1"/>
    <property type="molecule type" value="Genomic_DNA"/>
</dbReference>
<dbReference type="InterPro" id="IPR011051">
    <property type="entry name" value="RmlC_Cupin_sf"/>
</dbReference>
<name>A0ABP9TNL7_9MICC</name>
<evidence type="ECO:0000256" key="1">
    <source>
        <dbReference type="SAM" id="MobiDB-lite"/>
    </source>
</evidence>
<organism evidence="3 4">
    <name type="scientific">Paeniglutamicibacter antarcticus</name>
    <dbReference type="NCBI Taxonomy" id="494023"/>
    <lineage>
        <taxon>Bacteria</taxon>
        <taxon>Bacillati</taxon>
        <taxon>Actinomycetota</taxon>
        <taxon>Actinomycetes</taxon>
        <taxon>Micrococcales</taxon>
        <taxon>Micrococcaceae</taxon>
        <taxon>Paeniglutamicibacter</taxon>
    </lineage>
</organism>
<dbReference type="Proteomes" id="UP001501257">
    <property type="component" value="Unassembled WGS sequence"/>
</dbReference>
<sequence length="125" mass="13766">MEGLAGAPELQSSGRCAKSDHRHSPEEVEPLMSRPEALATIQIDNERLRVTEWRFAPGTETGWHVHPSDYVVVPMTTGALVLETCEGSITNELTAGVSYTRPAGSEHNVFNDAQTEFVFVEIELK</sequence>
<feature type="domain" description="Cupin type-2" evidence="2">
    <location>
        <begin position="52"/>
        <end position="122"/>
    </location>
</feature>
<evidence type="ECO:0000259" key="2">
    <source>
        <dbReference type="Pfam" id="PF07883"/>
    </source>
</evidence>
<accession>A0ABP9TNL7</accession>
<dbReference type="SUPFAM" id="SSF51182">
    <property type="entry name" value="RmlC-like cupins"/>
    <property type="match status" value="1"/>
</dbReference>
<dbReference type="Pfam" id="PF07883">
    <property type="entry name" value="Cupin_2"/>
    <property type="match status" value="1"/>
</dbReference>
<protein>
    <submittedName>
        <fullName evidence="3">Cupin domain-containing protein</fullName>
    </submittedName>
</protein>
<gene>
    <name evidence="3" type="ORF">GCM10025778_28240</name>
</gene>
<evidence type="ECO:0000313" key="3">
    <source>
        <dbReference type="EMBL" id="GAA5228291.1"/>
    </source>
</evidence>
<reference evidence="4" key="1">
    <citation type="journal article" date="2019" name="Int. J. Syst. Evol. Microbiol.">
        <title>The Global Catalogue of Microorganisms (GCM) 10K type strain sequencing project: providing services to taxonomists for standard genome sequencing and annotation.</title>
        <authorList>
            <consortium name="The Broad Institute Genomics Platform"/>
            <consortium name="The Broad Institute Genome Sequencing Center for Infectious Disease"/>
            <person name="Wu L."/>
            <person name="Ma J."/>
        </authorList>
    </citation>
    <scope>NUCLEOTIDE SEQUENCE [LARGE SCALE GENOMIC DNA]</scope>
    <source>
        <strain evidence="4">JCM 18952</strain>
    </source>
</reference>
<proteinExistence type="predicted"/>
<keyword evidence="4" id="KW-1185">Reference proteome</keyword>
<feature type="compositionally biased region" description="Basic and acidic residues" evidence="1">
    <location>
        <begin position="17"/>
        <end position="26"/>
    </location>
</feature>
<evidence type="ECO:0000313" key="4">
    <source>
        <dbReference type="Proteomes" id="UP001501257"/>
    </source>
</evidence>